<dbReference type="PANTHER" id="PTHR45569">
    <property type="entry name" value="SENSOR PROTEIN KDPD"/>
    <property type="match status" value="1"/>
</dbReference>
<dbReference type="Gene3D" id="3.40.50.300">
    <property type="entry name" value="P-loop containing nucleotide triphosphate hydrolases"/>
    <property type="match status" value="1"/>
</dbReference>
<evidence type="ECO:0000313" key="10">
    <source>
        <dbReference type="Proteomes" id="UP001431572"/>
    </source>
</evidence>
<gene>
    <name evidence="7" type="ORF">HXX08_07040</name>
    <name evidence="8" type="ORF">OZ401_000756</name>
</gene>
<feature type="compositionally biased region" description="Basic and acidic residues" evidence="4">
    <location>
        <begin position="1"/>
        <end position="17"/>
    </location>
</feature>
<dbReference type="InterPro" id="IPR003852">
    <property type="entry name" value="Sig_transdc_His_kinase_KdpD_N"/>
</dbReference>
<keyword evidence="2" id="KW-0418">Kinase</keyword>
<feature type="domain" description="Signal transduction histidine kinase osmosensitive K+ channel sensor N-terminal" evidence="6">
    <location>
        <begin position="51"/>
        <end position="259"/>
    </location>
</feature>
<dbReference type="Pfam" id="PF00582">
    <property type="entry name" value="Usp"/>
    <property type="match status" value="1"/>
</dbReference>
<evidence type="ECO:0000256" key="3">
    <source>
        <dbReference type="ARBA" id="ARBA00023012"/>
    </source>
</evidence>
<dbReference type="RefSeq" id="WP_341469384.1">
    <property type="nucleotide sequence ID" value="NZ_CP128399.1"/>
</dbReference>
<dbReference type="GO" id="GO:0005886">
    <property type="term" value="C:plasma membrane"/>
    <property type="evidence" value="ECO:0007669"/>
    <property type="project" value="TreeGrafter"/>
</dbReference>
<dbReference type="FunFam" id="3.40.50.300:FF:000483">
    <property type="entry name" value="Sensor histidine kinase KdpD"/>
    <property type="match status" value="1"/>
</dbReference>
<keyword evidence="1" id="KW-0808">Transferase</keyword>
<feature type="region of interest" description="Disordered" evidence="4">
    <location>
        <begin position="1"/>
        <end position="21"/>
    </location>
</feature>
<protein>
    <submittedName>
        <fullName evidence="7">Universal stress protein</fullName>
    </submittedName>
</protein>
<evidence type="ECO:0000259" key="6">
    <source>
        <dbReference type="Pfam" id="PF02702"/>
    </source>
</evidence>
<keyword evidence="10" id="KW-1185">Reference proteome</keyword>
<keyword evidence="3" id="KW-0902">Two-component regulatory system</keyword>
<organism evidence="7 9">
    <name type="scientific">Candidatus Chlorohelix allophototropha</name>
    <dbReference type="NCBI Taxonomy" id="3003348"/>
    <lineage>
        <taxon>Bacteria</taxon>
        <taxon>Bacillati</taxon>
        <taxon>Chloroflexota</taxon>
        <taxon>Chloroflexia</taxon>
        <taxon>Candidatus Chloroheliales</taxon>
        <taxon>Candidatus Chloroheliaceae</taxon>
        <taxon>Candidatus Chlorohelix</taxon>
    </lineage>
</organism>
<dbReference type="GO" id="GO:0005737">
    <property type="term" value="C:cytoplasm"/>
    <property type="evidence" value="ECO:0007669"/>
    <property type="project" value="UniProtKB-ARBA"/>
</dbReference>
<evidence type="ECO:0000256" key="4">
    <source>
        <dbReference type="SAM" id="MobiDB-lite"/>
    </source>
</evidence>
<dbReference type="InterPro" id="IPR027417">
    <property type="entry name" value="P-loop_NTPase"/>
</dbReference>
<reference evidence="8" key="2">
    <citation type="journal article" date="2024" name="Nature">
        <title>Anoxygenic phototroph of the Chloroflexota uses a type I reaction centre.</title>
        <authorList>
            <person name="Tsuji J.M."/>
            <person name="Shaw N.A."/>
            <person name="Nagashima S."/>
            <person name="Venkiteswaran J.J."/>
            <person name="Schiff S.L."/>
            <person name="Watanabe T."/>
            <person name="Fukui M."/>
            <person name="Hanada S."/>
            <person name="Tank M."/>
            <person name="Neufeld J.D."/>
        </authorList>
    </citation>
    <scope>NUCLEOTIDE SEQUENCE</scope>
    <source>
        <strain evidence="8">L227-S17</strain>
    </source>
</reference>
<evidence type="ECO:0000256" key="1">
    <source>
        <dbReference type="ARBA" id="ARBA00022679"/>
    </source>
</evidence>
<dbReference type="InterPro" id="IPR014729">
    <property type="entry name" value="Rossmann-like_a/b/a_fold"/>
</dbReference>
<evidence type="ECO:0000313" key="8">
    <source>
        <dbReference type="EMBL" id="WJW67490.1"/>
    </source>
</evidence>
<dbReference type="EMBL" id="CP128399">
    <property type="protein sequence ID" value="WJW67490.1"/>
    <property type="molecule type" value="Genomic_DNA"/>
</dbReference>
<evidence type="ECO:0000256" key="2">
    <source>
        <dbReference type="ARBA" id="ARBA00022777"/>
    </source>
</evidence>
<dbReference type="SUPFAM" id="SSF52402">
    <property type="entry name" value="Adenine nucleotide alpha hydrolases-like"/>
    <property type="match status" value="1"/>
</dbReference>
<dbReference type="EMBL" id="JACATZ010000001">
    <property type="protein sequence ID" value="NWJ45617.1"/>
    <property type="molecule type" value="Genomic_DNA"/>
</dbReference>
<dbReference type="Pfam" id="PF02702">
    <property type="entry name" value="KdpD"/>
    <property type="match status" value="1"/>
</dbReference>
<sequence>MSEKEPLPDKLSNDRPKPRQIFLSDVEESVPETKEVTEATLLPPYIKPWKMGSLKIFLGAAAGVGKTYAMLEEGQELRAQGIDVTIGYVELHGRKDTERLLEGFEIIPVRKVSYRGTTLEEMDSEAIIARQPQLVLIDELAHTNAPGSEHEKRYEDIEEILLSGIDVYSTVNIQHLESLNDRVFELTGTRVRETFPDRILDLAKEVRLIDLPPEDLRDRIKQGKVYRPEKIQQALEHFFKTANLTVLRELALRETADSVESSAPRKEYREKYEESPPTANAFVLICVALKEKDVRVIRQGWRFAHRLNAPAEVITVWYSDYRSAEQEATIALLRRLARSLNLPFQELSGDPVELIVERARATRATLIVIGESSRKTWRERLFGSFTDKVLSKLDGVDIYVVGDPDRRLG</sequence>
<reference evidence="7 9" key="1">
    <citation type="submission" date="2020-06" db="EMBL/GenBank/DDBJ databases">
        <title>Anoxygenic phototrophic Chloroflexota member uses a Type I reaction center.</title>
        <authorList>
            <person name="Tsuji J.M."/>
            <person name="Shaw N.A."/>
            <person name="Nagashima S."/>
            <person name="Venkiteswaran J."/>
            <person name="Schiff S.L."/>
            <person name="Hanada S."/>
            <person name="Tank M."/>
            <person name="Neufeld J.D."/>
        </authorList>
    </citation>
    <scope>NUCLEOTIDE SEQUENCE [LARGE SCALE GENOMIC DNA]</scope>
    <source>
        <strain evidence="7">L227-S17</strain>
    </source>
</reference>
<dbReference type="Proteomes" id="UP000521676">
    <property type="component" value="Unassembled WGS sequence"/>
</dbReference>
<dbReference type="SUPFAM" id="SSF52540">
    <property type="entry name" value="P-loop containing nucleoside triphosphate hydrolases"/>
    <property type="match status" value="1"/>
</dbReference>
<name>A0A8T7LXL4_9CHLR</name>
<evidence type="ECO:0000313" key="7">
    <source>
        <dbReference type="EMBL" id="NWJ45617.1"/>
    </source>
</evidence>
<dbReference type="Proteomes" id="UP001431572">
    <property type="component" value="Chromosome 1"/>
</dbReference>
<dbReference type="Gene3D" id="3.40.50.620">
    <property type="entry name" value="HUPs"/>
    <property type="match status" value="1"/>
</dbReference>
<evidence type="ECO:0000259" key="5">
    <source>
        <dbReference type="Pfam" id="PF00582"/>
    </source>
</evidence>
<dbReference type="InterPro" id="IPR006016">
    <property type="entry name" value="UspA"/>
</dbReference>
<feature type="domain" description="UspA" evidence="5">
    <location>
        <begin position="295"/>
        <end position="392"/>
    </location>
</feature>
<dbReference type="AlphaFoldDB" id="A0A8T7LXL4"/>
<dbReference type="PANTHER" id="PTHR45569:SF1">
    <property type="entry name" value="SENSOR PROTEIN KDPD"/>
    <property type="match status" value="1"/>
</dbReference>
<dbReference type="GO" id="GO:0000155">
    <property type="term" value="F:phosphorelay sensor kinase activity"/>
    <property type="evidence" value="ECO:0007669"/>
    <property type="project" value="InterPro"/>
</dbReference>
<accession>A0A8T7LXL4</accession>
<evidence type="ECO:0000313" key="9">
    <source>
        <dbReference type="Proteomes" id="UP000521676"/>
    </source>
</evidence>
<proteinExistence type="predicted"/>
<dbReference type="InterPro" id="IPR052023">
    <property type="entry name" value="Histidine_kinase_KdpD"/>
</dbReference>